<evidence type="ECO:0000256" key="1">
    <source>
        <dbReference type="SAM" id="MobiDB-lite"/>
    </source>
</evidence>
<evidence type="ECO:0000313" key="2">
    <source>
        <dbReference type="EMBL" id="CCB55037.1"/>
    </source>
</evidence>
<name>F6HK34_VITVI</name>
<dbReference type="STRING" id="29760.F6HK34"/>
<dbReference type="HOGENOM" id="CLU_2610892_0_0_1"/>
<dbReference type="AlphaFoldDB" id="F6HK34"/>
<organism evidence="2 3">
    <name type="scientific">Vitis vinifera</name>
    <name type="common">Grape</name>
    <dbReference type="NCBI Taxonomy" id="29760"/>
    <lineage>
        <taxon>Eukaryota</taxon>
        <taxon>Viridiplantae</taxon>
        <taxon>Streptophyta</taxon>
        <taxon>Embryophyta</taxon>
        <taxon>Tracheophyta</taxon>
        <taxon>Spermatophyta</taxon>
        <taxon>Magnoliopsida</taxon>
        <taxon>eudicotyledons</taxon>
        <taxon>Gunneridae</taxon>
        <taxon>Pentapetalae</taxon>
        <taxon>rosids</taxon>
        <taxon>Vitales</taxon>
        <taxon>Vitaceae</taxon>
        <taxon>Viteae</taxon>
        <taxon>Vitis</taxon>
    </lineage>
</organism>
<sequence length="79" mass="8683">MTTMKPFLLLLTRAFLGKRNSDASTKRGSISFRTVEKDGTSVDTYVELSLFSPSRHATPPGSPRPLGWPMVPRAQVHGP</sequence>
<evidence type="ECO:0000313" key="3">
    <source>
        <dbReference type="Proteomes" id="UP000009183"/>
    </source>
</evidence>
<accession>F6HK34</accession>
<dbReference type="InParanoid" id="F6HK34"/>
<protein>
    <submittedName>
        <fullName evidence="2">Uncharacterized protein</fullName>
    </submittedName>
</protein>
<proteinExistence type="predicted"/>
<dbReference type="PaxDb" id="29760-VIT_12s0035g01200.t01"/>
<feature type="region of interest" description="Disordered" evidence="1">
    <location>
        <begin position="52"/>
        <end position="79"/>
    </location>
</feature>
<gene>
    <name evidence="2" type="ordered locus">VIT_12s0035g01200</name>
</gene>
<reference evidence="3" key="1">
    <citation type="journal article" date="2007" name="Nature">
        <title>The grapevine genome sequence suggests ancestral hexaploidization in major angiosperm phyla.</title>
        <authorList>
            <consortium name="The French-Italian Public Consortium for Grapevine Genome Characterization."/>
            <person name="Jaillon O."/>
            <person name="Aury J.-M."/>
            <person name="Noel B."/>
            <person name="Policriti A."/>
            <person name="Clepet C."/>
            <person name="Casagrande A."/>
            <person name="Choisne N."/>
            <person name="Aubourg S."/>
            <person name="Vitulo N."/>
            <person name="Jubin C."/>
            <person name="Vezzi A."/>
            <person name="Legeai F."/>
            <person name="Hugueney P."/>
            <person name="Dasilva C."/>
            <person name="Horner D."/>
            <person name="Mica E."/>
            <person name="Jublot D."/>
            <person name="Poulain J."/>
            <person name="Bruyere C."/>
            <person name="Billault A."/>
            <person name="Segurens B."/>
            <person name="Gouyvenoux M."/>
            <person name="Ugarte E."/>
            <person name="Cattonaro F."/>
            <person name="Anthouard V."/>
            <person name="Vico V."/>
            <person name="Del Fabbro C."/>
            <person name="Alaux M."/>
            <person name="Di Gaspero G."/>
            <person name="Dumas V."/>
            <person name="Felice N."/>
            <person name="Paillard S."/>
            <person name="Juman I."/>
            <person name="Moroldo M."/>
            <person name="Scalabrin S."/>
            <person name="Canaguier A."/>
            <person name="Le Clainche I."/>
            <person name="Malacrida G."/>
            <person name="Durand E."/>
            <person name="Pesole G."/>
            <person name="Laucou V."/>
            <person name="Chatelet P."/>
            <person name="Merdinoglu D."/>
            <person name="Delledonne M."/>
            <person name="Pezzotti M."/>
            <person name="Lecharny A."/>
            <person name="Scarpelli C."/>
            <person name="Artiguenave F."/>
            <person name="Pe M.E."/>
            <person name="Valle G."/>
            <person name="Morgante M."/>
            <person name="Caboche M."/>
            <person name="Adam-Blondon A.-F."/>
            <person name="Weissenbach J."/>
            <person name="Quetier F."/>
            <person name="Wincker P."/>
        </authorList>
    </citation>
    <scope>NUCLEOTIDE SEQUENCE [LARGE SCALE GENOMIC DNA]</scope>
    <source>
        <strain evidence="3">cv. Pinot noir / PN40024</strain>
    </source>
</reference>
<dbReference type="Proteomes" id="UP000009183">
    <property type="component" value="Chromosome 12"/>
</dbReference>
<dbReference type="EMBL" id="FN595990">
    <property type="protein sequence ID" value="CCB55037.1"/>
    <property type="molecule type" value="Genomic_DNA"/>
</dbReference>
<keyword evidence="3" id="KW-1185">Reference proteome</keyword>